<feature type="binding site" evidence="7">
    <location>
        <position position="882"/>
    </location>
    <ligand>
        <name>Zn(2+)</name>
        <dbReference type="ChEBI" id="CHEBI:29105"/>
        <label>2</label>
    </ligand>
</feature>
<evidence type="ECO:0000256" key="6">
    <source>
        <dbReference type="ARBA" id="ARBA00048552"/>
    </source>
</evidence>
<sequence length="1246" mass="139856">MMYKFKSMTDFDGLKIKLASPEEILSWSHGEVTKPETINYRSWRPEKDGLFCEKIFGPTKDYECYCGKYKKIRFKGVICDKCGVEVTTSKVRRERMGHISLAAPVTHLWYLKNSPSPISVLLDVPQKDLEAVVYFTKYLVTAVTADKRKEALSNLANNSKTRQDQIDSDTKILVETKNNDAQATKKELEKKIKNKDQLLIAQKETDVNLKQDVQKLENKAQSEKNRIEGLVKFLEDKITSLDVLTTLTDEELFYLAQFKADIFFESKMGADAILEVLSKIDLKETVVNLKKELSKTSSKLKKKKIMYKIRIMNGMRENDIEPSWMVAQKVPVIPPDLRPMVQLTGGRFATSDLNDLYRRLINRNNRLKKLIKLGAPEIILRNEKRMLQESVDMLIDAAKSTKNKRKSAKRTPRSLSDLLRGKKGRFRRNLLGKRVDYSGRSAIVVGPELKLNEVGLPKEIALEMYRPFVLRELMMIGLAPNIKSAKNLIDHRINEVYDILEKVTKDSYILLNRAPTLHKLSIQAFKPKLTDGLAIRLHPCVCKGFNADFDGDQMGVHLPLSRASQREARRLMLPSRNLLKPADGNPISVPTQEMAVGCYYITSIRENDVVKENDENFQGYSIFADKNEAELAYQTKKIDLRELIVVRQNGKLIKTTFGRLWFNTILPEEFDYQNVSMAGSKAMTDLVIKSLKIAGRKRTVQLIDDLKDIGFKGFTLSGLSLSMEDCGYLPEKDAIISAANKRVAEIDENFKMGLISNDEKKRLGQGVWMEITEEIAEKTWATLGTDSPIRIVAAAGIKRASKDQIKQLSGMRGLMVDPTGRIVPLPTKSNFRQGLSVFEYVTGARGTRKGLADTALKTADAGYLTRRLVDATHTSIIREDDCKTSKFITIEKNEKNRERYFSRRILGRYLVNDVIDPKTKKLIAAKNTAIDEGMATIIEESSVTSVDIRSPLVCKSLLGICKKCYGWDLSSRKLVKIGVPVGVIAAQSIGEPGTQLTLRTKHTGGVVGVDVTQGLPRVQELFEIRTPKLPSPLAEISGKIKVRETDDGYEIKLTGKDIKDNTKVITYLLPLNINLMVSDGDLVAQGTQLCSGSLDVRQIMDIKGLEAAQKYLINNIQGVYESQGITIHDKHLEVLVKEMSDKIKIEDPGDTNFLYGQYVTRAIFTQANEKAKSAKGKISKGKKVLLGLIQAALTTGSWLSAASFQQTTSVLTEASLLAEVDNLIGLKENVIIGRLIPVSKKQQLLQ</sequence>
<comment type="cofactor">
    <cofactor evidence="7">
        <name>Zn(2+)</name>
        <dbReference type="ChEBI" id="CHEBI:29105"/>
    </cofactor>
    <text evidence="7">Binds 2 Zn(2+) ions per subunit.</text>
</comment>
<evidence type="ECO:0000256" key="9">
    <source>
        <dbReference type="SAM" id="Coils"/>
    </source>
</evidence>
<evidence type="ECO:0000256" key="7">
    <source>
        <dbReference type="HAMAP-Rule" id="MF_01322"/>
    </source>
</evidence>
<name>A0A0G0JJP5_9BACT</name>
<dbReference type="SMART" id="SM00663">
    <property type="entry name" value="RPOLA_N"/>
    <property type="match status" value="1"/>
</dbReference>
<feature type="binding site" evidence="7">
    <location>
        <position position="64"/>
    </location>
    <ligand>
        <name>Zn(2+)</name>
        <dbReference type="ChEBI" id="CHEBI:29105"/>
        <label>1</label>
    </ligand>
</feature>
<dbReference type="EMBL" id="LBUT01000029">
    <property type="protein sequence ID" value="KKQ67898.1"/>
    <property type="molecule type" value="Genomic_DNA"/>
</dbReference>
<dbReference type="Gene3D" id="2.40.40.20">
    <property type="match status" value="1"/>
</dbReference>
<dbReference type="Gene3D" id="4.10.860.120">
    <property type="entry name" value="RNA polymerase II, clamp domain"/>
    <property type="match status" value="1"/>
</dbReference>
<keyword evidence="9" id="KW-0175">Coiled coil</keyword>
<evidence type="ECO:0000256" key="1">
    <source>
        <dbReference type="ARBA" id="ARBA00022478"/>
    </source>
</evidence>
<protein>
    <recommendedName>
        <fullName evidence="7">DNA-directed RNA polymerase subunit beta'</fullName>
        <shortName evidence="7">RNAP subunit beta'</shortName>
        <ecNumber evidence="7">2.7.7.6</ecNumber>
    </recommendedName>
    <alternativeName>
        <fullName evidence="7">RNA polymerase subunit beta'</fullName>
    </alternativeName>
    <alternativeName>
        <fullName evidence="7">Transcriptase subunit beta'</fullName>
    </alternativeName>
</protein>
<keyword evidence="3 7" id="KW-0548">Nucleotidyltransferase</keyword>
<dbReference type="HAMAP" id="MF_01322">
    <property type="entry name" value="RNApol_bact_RpoC"/>
    <property type="match status" value="1"/>
</dbReference>
<dbReference type="GO" id="GO:0008270">
    <property type="term" value="F:zinc ion binding"/>
    <property type="evidence" value="ECO:0007669"/>
    <property type="project" value="UniProtKB-UniRule"/>
</dbReference>
<feature type="coiled-coil region" evidence="9">
    <location>
        <begin position="171"/>
        <end position="237"/>
    </location>
</feature>
<comment type="caution">
    <text evidence="11">The sequence shown here is derived from an EMBL/GenBank/DDBJ whole genome shotgun (WGS) entry which is preliminary data.</text>
</comment>
<dbReference type="Gene3D" id="1.10.1790.20">
    <property type="match status" value="1"/>
</dbReference>
<dbReference type="Pfam" id="PF04997">
    <property type="entry name" value="RNA_pol_Rpb1_1"/>
    <property type="match status" value="1"/>
</dbReference>
<dbReference type="InterPro" id="IPR038120">
    <property type="entry name" value="Rpb1_funnel_sf"/>
</dbReference>
<keyword evidence="7" id="KW-0460">Magnesium</keyword>
<dbReference type="InterPro" id="IPR000722">
    <property type="entry name" value="RNA_pol_asu"/>
</dbReference>
<dbReference type="InterPro" id="IPR007080">
    <property type="entry name" value="RNA_pol_Rpb1_1"/>
</dbReference>
<keyword evidence="5 7" id="KW-0804">Transcription</keyword>
<dbReference type="PANTHER" id="PTHR19376">
    <property type="entry name" value="DNA-DIRECTED RNA POLYMERASE"/>
    <property type="match status" value="1"/>
</dbReference>
<feature type="binding site" evidence="7">
    <location>
        <position position="552"/>
    </location>
    <ligand>
        <name>Mg(2+)</name>
        <dbReference type="ChEBI" id="CHEBI:18420"/>
    </ligand>
</feature>
<keyword evidence="2 7" id="KW-0808">Transferase</keyword>
<dbReference type="InterPro" id="IPR045867">
    <property type="entry name" value="DNA-dir_RpoC_beta_prime"/>
</dbReference>
<dbReference type="GO" id="GO:0003899">
    <property type="term" value="F:DNA-directed RNA polymerase activity"/>
    <property type="evidence" value="ECO:0007669"/>
    <property type="project" value="UniProtKB-UniRule"/>
</dbReference>
<dbReference type="PATRIC" id="fig|1618490.4.peg.889"/>
<dbReference type="Pfam" id="PF04983">
    <property type="entry name" value="RNA_pol_Rpb1_3"/>
    <property type="match status" value="1"/>
</dbReference>
<feature type="binding site" evidence="7">
    <location>
        <position position="79"/>
    </location>
    <ligand>
        <name>Zn(2+)</name>
        <dbReference type="ChEBI" id="CHEBI:29105"/>
        <label>1</label>
    </ligand>
</feature>
<dbReference type="GO" id="GO:0003677">
    <property type="term" value="F:DNA binding"/>
    <property type="evidence" value="ECO:0007669"/>
    <property type="project" value="UniProtKB-UniRule"/>
</dbReference>
<evidence type="ECO:0000256" key="2">
    <source>
        <dbReference type="ARBA" id="ARBA00022679"/>
    </source>
</evidence>
<dbReference type="Gene3D" id="1.10.132.30">
    <property type="match status" value="1"/>
</dbReference>
<comment type="catalytic activity">
    <reaction evidence="6 7 8">
        <text>RNA(n) + a ribonucleoside 5'-triphosphate = RNA(n+1) + diphosphate</text>
        <dbReference type="Rhea" id="RHEA:21248"/>
        <dbReference type="Rhea" id="RHEA-COMP:14527"/>
        <dbReference type="Rhea" id="RHEA-COMP:17342"/>
        <dbReference type="ChEBI" id="CHEBI:33019"/>
        <dbReference type="ChEBI" id="CHEBI:61557"/>
        <dbReference type="ChEBI" id="CHEBI:140395"/>
        <dbReference type="EC" id="2.7.7.6"/>
    </reaction>
</comment>
<feature type="binding site" evidence="7">
    <location>
        <position position="964"/>
    </location>
    <ligand>
        <name>Zn(2+)</name>
        <dbReference type="ChEBI" id="CHEBI:29105"/>
        <label>2</label>
    </ligand>
</feature>
<dbReference type="GO" id="GO:0006351">
    <property type="term" value="P:DNA-templated transcription"/>
    <property type="evidence" value="ECO:0007669"/>
    <property type="project" value="UniProtKB-UniRule"/>
</dbReference>
<keyword evidence="7" id="KW-0862">Zinc</keyword>
<dbReference type="GO" id="GO:0000287">
    <property type="term" value="F:magnesium ion binding"/>
    <property type="evidence" value="ECO:0007669"/>
    <property type="project" value="UniProtKB-UniRule"/>
</dbReference>
<feature type="binding site" evidence="7">
    <location>
        <position position="548"/>
    </location>
    <ligand>
        <name>Mg(2+)</name>
        <dbReference type="ChEBI" id="CHEBI:18420"/>
    </ligand>
</feature>
<dbReference type="PANTHER" id="PTHR19376:SF54">
    <property type="entry name" value="DNA-DIRECTED RNA POLYMERASE SUBUNIT BETA"/>
    <property type="match status" value="1"/>
</dbReference>
<dbReference type="Pfam" id="PF00623">
    <property type="entry name" value="RNA_pol_Rpb1_2"/>
    <property type="match status" value="2"/>
</dbReference>
<feature type="binding site" evidence="7">
    <location>
        <position position="961"/>
    </location>
    <ligand>
        <name>Zn(2+)</name>
        <dbReference type="ChEBI" id="CHEBI:29105"/>
        <label>2</label>
    </ligand>
</feature>
<dbReference type="Gene3D" id="1.10.40.90">
    <property type="match status" value="1"/>
</dbReference>
<dbReference type="NCBIfam" id="TIGR02386">
    <property type="entry name" value="rpoC_TIGR"/>
    <property type="match status" value="1"/>
</dbReference>
<dbReference type="InterPro" id="IPR042102">
    <property type="entry name" value="RNA_pol_Rpb1_3_sf"/>
</dbReference>
<feature type="binding site" evidence="7">
    <location>
        <position position="954"/>
    </location>
    <ligand>
        <name>Zn(2+)</name>
        <dbReference type="ChEBI" id="CHEBI:29105"/>
        <label>2</label>
    </ligand>
</feature>
<dbReference type="Gene3D" id="1.10.274.100">
    <property type="entry name" value="RNA polymerase Rpb1, domain 3"/>
    <property type="match status" value="2"/>
</dbReference>
<keyword evidence="4 7" id="KW-0479">Metal-binding</keyword>
<dbReference type="InterPro" id="IPR007081">
    <property type="entry name" value="RNA_pol_Rpb1_5"/>
</dbReference>
<evidence type="ECO:0000256" key="5">
    <source>
        <dbReference type="ARBA" id="ARBA00023163"/>
    </source>
</evidence>
<evidence type="ECO:0000259" key="10">
    <source>
        <dbReference type="SMART" id="SM00663"/>
    </source>
</evidence>
<dbReference type="InterPro" id="IPR006592">
    <property type="entry name" value="RNA_pol_N"/>
</dbReference>
<dbReference type="EC" id="2.7.7.6" evidence="7"/>
<keyword evidence="1 7" id="KW-0240">DNA-directed RNA polymerase</keyword>
<gene>
    <name evidence="7" type="primary">rpoC</name>
    <name evidence="11" type="ORF">US90_C0029G0002</name>
</gene>
<evidence type="ECO:0000313" key="12">
    <source>
        <dbReference type="Proteomes" id="UP000034406"/>
    </source>
</evidence>
<reference evidence="11 12" key="1">
    <citation type="journal article" date="2015" name="Nature">
        <title>rRNA introns, odd ribosomes, and small enigmatic genomes across a large radiation of phyla.</title>
        <authorList>
            <person name="Brown C.T."/>
            <person name="Hug L.A."/>
            <person name="Thomas B.C."/>
            <person name="Sharon I."/>
            <person name="Castelle C.J."/>
            <person name="Singh A."/>
            <person name="Wilkins M.J."/>
            <person name="Williams K.H."/>
            <person name="Banfield J.F."/>
        </authorList>
    </citation>
    <scope>NUCLEOTIDE SEQUENCE [LARGE SCALE GENOMIC DNA]</scope>
</reference>
<dbReference type="SUPFAM" id="SSF64484">
    <property type="entry name" value="beta and beta-prime subunits of DNA dependent RNA-polymerase"/>
    <property type="match status" value="1"/>
</dbReference>
<evidence type="ECO:0000256" key="3">
    <source>
        <dbReference type="ARBA" id="ARBA00022695"/>
    </source>
</evidence>
<feature type="domain" description="RNA polymerase N-terminal" evidence="10">
    <location>
        <begin position="323"/>
        <end position="602"/>
    </location>
</feature>
<dbReference type="GO" id="GO:0000428">
    <property type="term" value="C:DNA-directed RNA polymerase complex"/>
    <property type="evidence" value="ECO:0007669"/>
    <property type="project" value="UniProtKB-KW"/>
</dbReference>
<dbReference type="CDD" id="cd02655">
    <property type="entry name" value="RNAP_beta'_C"/>
    <property type="match status" value="1"/>
</dbReference>
<feature type="binding site" evidence="7">
    <location>
        <position position="66"/>
    </location>
    <ligand>
        <name>Zn(2+)</name>
        <dbReference type="ChEBI" id="CHEBI:29105"/>
        <label>1</label>
    </ligand>
</feature>
<organism evidence="11 12">
    <name type="scientific">Candidatus Shapirobacteria bacterium GW2011_GWE2_38_30</name>
    <dbReference type="NCBI Taxonomy" id="1618490"/>
    <lineage>
        <taxon>Bacteria</taxon>
        <taxon>Candidatus Shapironibacteriota</taxon>
    </lineage>
</organism>
<dbReference type="Pfam" id="PF04998">
    <property type="entry name" value="RNA_pol_Rpb1_5"/>
    <property type="match status" value="1"/>
</dbReference>
<dbReference type="Gene3D" id="2.40.50.100">
    <property type="match status" value="1"/>
</dbReference>
<evidence type="ECO:0000256" key="8">
    <source>
        <dbReference type="RuleBase" id="RU004279"/>
    </source>
</evidence>
<dbReference type="STRING" id="1618490.US90_C0029G0002"/>
<comment type="function">
    <text evidence="7 8">DNA-dependent RNA polymerase catalyzes the transcription of DNA into RNA using the four ribonucleoside triphosphates as substrates.</text>
</comment>
<dbReference type="CDD" id="cd01609">
    <property type="entry name" value="RNAP_beta'_N"/>
    <property type="match status" value="1"/>
</dbReference>
<evidence type="ECO:0000313" key="11">
    <source>
        <dbReference type="EMBL" id="KKQ67898.1"/>
    </source>
</evidence>
<accession>A0A0G0JJP5</accession>
<dbReference type="InterPro" id="IPR044893">
    <property type="entry name" value="RNA_pol_Rpb1_clamp_domain"/>
</dbReference>
<proteinExistence type="inferred from homology"/>
<comment type="similarity">
    <text evidence="7 8">Belongs to the RNA polymerase beta' chain family.</text>
</comment>
<dbReference type="Gene3D" id="1.10.150.390">
    <property type="match status" value="1"/>
</dbReference>
<dbReference type="InterPro" id="IPR007066">
    <property type="entry name" value="RNA_pol_Rpb1_3"/>
</dbReference>
<feature type="binding site" evidence="7">
    <location>
        <position position="82"/>
    </location>
    <ligand>
        <name>Zn(2+)</name>
        <dbReference type="ChEBI" id="CHEBI:29105"/>
        <label>1</label>
    </ligand>
</feature>
<dbReference type="Gene3D" id="6.10.250.2940">
    <property type="match status" value="1"/>
</dbReference>
<comment type="cofactor">
    <cofactor evidence="7">
        <name>Mg(2+)</name>
        <dbReference type="ChEBI" id="CHEBI:18420"/>
    </cofactor>
    <text evidence="7">Binds 1 Mg(2+) ion per subunit.</text>
</comment>
<dbReference type="Proteomes" id="UP000034406">
    <property type="component" value="Unassembled WGS sequence"/>
</dbReference>
<comment type="subunit">
    <text evidence="7">The RNAP catalytic core consists of 2 alpha, 1 beta, 1 beta' and 1 omega subunit. When a sigma factor is associated with the core the holoenzyme is formed, which can initiate transcription.</text>
</comment>
<dbReference type="InterPro" id="IPR012754">
    <property type="entry name" value="DNA-dir_RpoC_beta_prime_bact"/>
</dbReference>
<dbReference type="AlphaFoldDB" id="A0A0G0JJP5"/>
<feature type="binding site" evidence="7">
    <location>
        <position position="550"/>
    </location>
    <ligand>
        <name>Mg(2+)</name>
        <dbReference type="ChEBI" id="CHEBI:18420"/>
    </ligand>
</feature>
<evidence type="ECO:0000256" key="4">
    <source>
        <dbReference type="ARBA" id="ARBA00022723"/>
    </source>
</evidence>